<evidence type="ECO:0000256" key="7">
    <source>
        <dbReference type="ARBA" id="ARBA00022741"/>
    </source>
</evidence>
<evidence type="ECO:0000256" key="10">
    <source>
        <dbReference type="SAM" id="MobiDB-lite"/>
    </source>
</evidence>
<keyword evidence="9" id="KW-0067">ATP-binding</keyword>
<keyword evidence="11" id="KW-1133">Transmembrane helix</keyword>
<dbReference type="PROSITE" id="PS50885">
    <property type="entry name" value="HAMP"/>
    <property type="match status" value="1"/>
</dbReference>
<keyword evidence="5" id="KW-0597">Phosphoprotein</keyword>
<dbReference type="OrthoDB" id="9804645at2"/>
<comment type="subcellular location">
    <subcellularLocation>
        <location evidence="2">Cell membrane</location>
        <topology evidence="2">Multi-pass membrane protein</topology>
    </subcellularLocation>
</comment>
<feature type="transmembrane region" description="Helical" evidence="11">
    <location>
        <begin position="184"/>
        <end position="206"/>
    </location>
</feature>
<dbReference type="PANTHER" id="PTHR44936">
    <property type="entry name" value="SENSOR PROTEIN CREC"/>
    <property type="match status" value="1"/>
</dbReference>
<dbReference type="EC" id="2.7.13.3" evidence="3"/>
<evidence type="ECO:0000256" key="4">
    <source>
        <dbReference type="ARBA" id="ARBA00022475"/>
    </source>
</evidence>
<dbReference type="Pfam" id="PF02518">
    <property type="entry name" value="HATPase_c"/>
    <property type="match status" value="1"/>
</dbReference>
<dbReference type="EMBL" id="VLLK01000001">
    <property type="protein sequence ID" value="TWJ08870.1"/>
    <property type="molecule type" value="Genomic_DNA"/>
</dbReference>
<comment type="caution">
    <text evidence="14">The sequence shown here is derived from an EMBL/GenBank/DDBJ whole genome shotgun (WGS) entry which is preliminary data.</text>
</comment>
<accession>A0A562UTC3</accession>
<dbReference type="InterPro" id="IPR004358">
    <property type="entry name" value="Sig_transdc_His_kin-like_C"/>
</dbReference>
<dbReference type="CDD" id="cd00082">
    <property type="entry name" value="HisKA"/>
    <property type="match status" value="1"/>
</dbReference>
<reference evidence="14 15" key="1">
    <citation type="submission" date="2019-07" db="EMBL/GenBank/DDBJ databases">
        <title>Genomic Encyclopedia of Archaeal and Bacterial Type Strains, Phase II (KMG-II): from individual species to whole genera.</title>
        <authorList>
            <person name="Goeker M."/>
        </authorList>
    </citation>
    <scope>NUCLEOTIDE SEQUENCE [LARGE SCALE GENOMIC DNA]</scope>
    <source>
        <strain evidence="14 15">ATCC BAA-2084</strain>
    </source>
</reference>
<dbReference type="Pfam" id="PF00512">
    <property type="entry name" value="HisKA"/>
    <property type="match status" value="1"/>
</dbReference>
<evidence type="ECO:0000256" key="5">
    <source>
        <dbReference type="ARBA" id="ARBA00022553"/>
    </source>
</evidence>
<comment type="catalytic activity">
    <reaction evidence="1">
        <text>ATP + protein L-histidine = ADP + protein N-phospho-L-histidine.</text>
        <dbReference type="EC" id="2.7.13.3"/>
    </reaction>
</comment>
<dbReference type="SUPFAM" id="SSF55874">
    <property type="entry name" value="ATPase domain of HSP90 chaperone/DNA topoisomerase II/histidine kinase"/>
    <property type="match status" value="1"/>
</dbReference>
<evidence type="ECO:0000256" key="11">
    <source>
        <dbReference type="SAM" id="Phobius"/>
    </source>
</evidence>
<keyword evidence="11" id="KW-0812">Transmembrane</keyword>
<evidence type="ECO:0000256" key="9">
    <source>
        <dbReference type="ARBA" id="ARBA00022840"/>
    </source>
</evidence>
<keyword evidence="8 14" id="KW-0418">Kinase</keyword>
<dbReference type="GO" id="GO:0000155">
    <property type="term" value="F:phosphorelay sensor kinase activity"/>
    <property type="evidence" value="ECO:0007669"/>
    <property type="project" value="InterPro"/>
</dbReference>
<dbReference type="InterPro" id="IPR003594">
    <property type="entry name" value="HATPase_dom"/>
</dbReference>
<evidence type="ECO:0000256" key="1">
    <source>
        <dbReference type="ARBA" id="ARBA00000085"/>
    </source>
</evidence>
<sequence>MRLLPKSLLGQVMLVLALGLFIGQAISGVLLFRAAEQRRDEIAINQIALRVINAEERAAERRALRNAMQEERNNAVSRQPQRARANAYSCSESSPVKNSEKRVARYEEALRETLLDQEIQPQQVVVTVRRAGDDPAIANRPRLQKRLGPGDWSRRQIIVAGIERADGSGWDVVRQPLPRRPDGAVRTIIFQTLVTFAVLFALHFLVLRRITRPLAALTTRVSDFSENPDKAVHLEERGPADTRRLIAAHNAMEARIAALLDEKDVMLGAIGHDLKTPLAALRVRIESVPDETQRARMADSIEDITRTLDDILELARVGRPGEQLENTELSALVASVAEEYEDLGKPVTLGDIPRIALPLRSTLLRRAIRNLIDNALRYGKEARLSLAEDDGHAMIAVEDNGPGIPAQQIAAMLEPFQRGEGSRNRATGGAGLGLTLARAIALQHNGQLTLANRPEGGLRAEIRLPF</sequence>
<dbReference type="PRINTS" id="PR00344">
    <property type="entry name" value="BCTRLSENSOR"/>
</dbReference>
<feature type="transmembrane region" description="Helical" evidence="11">
    <location>
        <begin position="12"/>
        <end position="32"/>
    </location>
</feature>
<dbReference type="GO" id="GO:0005524">
    <property type="term" value="F:ATP binding"/>
    <property type="evidence" value="ECO:0007669"/>
    <property type="project" value="UniProtKB-KW"/>
</dbReference>
<evidence type="ECO:0000313" key="15">
    <source>
        <dbReference type="Proteomes" id="UP000320547"/>
    </source>
</evidence>
<dbReference type="InterPro" id="IPR036097">
    <property type="entry name" value="HisK_dim/P_sf"/>
</dbReference>
<protein>
    <recommendedName>
        <fullName evidence="3">histidine kinase</fullName>
        <ecNumber evidence="3">2.7.13.3</ecNumber>
    </recommendedName>
</protein>
<keyword evidence="15" id="KW-1185">Reference proteome</keyword>
<dbReference type="RefSeq" id="WP_067596591.1">
    <property type="nucleotide sequence ID" value="NZ_CP015963.1"/>
</dbReference>
<dbReference type="SMART" id="SM00387">
    <property type="entry name" value="HATPase_c"/>
    <property type="match status" value="1"/>
</dbReference>
<keyword evidence="7" id="KW-0547">Nucleotide-binding</keyword>
<dbReference type="Proteomes" id="UP000320547">
    <property type="component" value="Unassembled WGS sequence"/>
</dbReference>
<feature type="domain" description="HAMP" evidence="13">
    <location>
        <begin position="208"/>
        <end position="261"/>
    </location>
</feature>
<dbReference type="SMART" id="SM00388">
    <property type="entry name" value="HisKA"/>
    <property type="match status" value="1"/>
</dbReference>
<evidence type="ECO:0000259" key="13">
    <source>
        <dbReference type="PROSITE" id="PS50885"/>
    </source>
</evidence>
<dbReference type="AlphaFoldDB" id="A0A562UTC3"/>
<evidence type="ECO:0000256" key="8">
    <source>
        <dbReference type="ARBA" id="ARBA00022777"/>
    </source>
</evidence>
<dbReference type="Gene3D" id="1.10.287.130">
    <property type="match status" value="1"/>
</dbReference>
<organism evidence="14 15">
    <name type="scientific">Altererythrobacter ishigakiensis</name>
    <dbReference type="NCBI Taxonomy" id="476157"/>
    <lineage>
        <taxon>Bacteria</taxon>
        <taxon>Pseudomonadati</taxon>
        <taxon>Pseudomonadota</taxon>
        <taxon>Alphaproteobacteria</taxon>
        <taxon>Sphingomonadales</taxon>
        <taxon>Erythrobacteraceae</taxon>
        <taxon>Altererythrobacter</taxon>
    </lineage>
</organism>
<name>A0A562UTC3_9SPHN</name>
<feature type="domain" description="Histidine kinase" evidence="12">
    <location>
        <begin position="269"/>
        <end position="466"/>
    </location>
</feature>
<evidence type="ECO:0000259" key="12">
    <source>
        <dbReference type="PROSITE" id="PS50109"/>
    </source>
</evidence>
<evidence type="ECO:0000256" key="2">
    <source>
        <dbReference type="ARBA" id="ARBA00004651"/>
    </source>
</evidence>
<feature type="region of interest" description="Disordered" evidence="10">
    <location>
        <begin position="69"/>
        <end position="94"/>
    </location>
</feature>
<dbReference type="GO" id="GO:0005886">
    <property type="term" value="C:plasma membrane"/>
    <property type="evidence" value="ECO:0007669"/>
    <property type="project" value="UniProtKB-SubCell"/>
</dbReference>
<evidence type="ECO:0000256" key="6">
    <source>
        <dbReference type="ARBA" id="ARBA00022679"/>
    </source>
</evidence>
<evidence type="ECO:0000313" key="14">
    <source>
        <dbReference type="EMBL" id="TWJ08870.1"/>
    </source>
</evidence>
<dbReference type="InterPro" id="IPR003661">
    <property type="entry name" value="HisK_dim/P_dom"/>
</dbReference>
<proteinExistence type="predicted"/>
<keyword evidence="11" id="KW-0472">Membrane</keyword>
<dbReference type="InterPro" id="IPR036890">
    <property type="entry name" value="HATPase_C_sf"/>
</dbReference>
<dbReference type="CDD" id="cd00075">
    <property type="entry name" value="HATPase"/>
    <property type="match status" value="1"/>
</dbReference>
<evidence type="ECO:0000256" key="3">
    <source>
        <dbReference type="ARBA" id="ARBA00012438"/>
    </source>
</evidence>
<dbReference type="Gene3D" id="3.30.565.10">
    <property type="entry name" value="Histidine kinase-like ATPase, C-terminal domain"/>
    <property type="match status" value="1"/>
</dbReference>
<dbReference type="PROSITE" id="PS50109">
    <property type="entry name" value="HIS_KIN"/>
    <property type="match status" value="1"/>
</dbReference>
<keyword evidence="4" id="KW-1003">Cell membrane</keyword>
<dbReference type="InterPro" id="IPR005467">
    <property type="entry name" value="His_kinase_dom"/>
</dbReference>
<gene>
    <name evidence="14" type="ORF">JN10_0490</name>
</gene>
<dbReference type="PANTHER" id="PTHR44936:SF10">
    <property type="entry name" value="SENSOR PROTEIN RSTB"/>
    <property type="match status" value="1"/>
</dbReference>
<dbReference type="InterPro" id="IPR003660">
    <property type="entry name" value="HAMP_dom"/>
</dbReference>
<dbReference type="SUPFAM" id="SSF47384">
    <property type="entry name" value="Homodimeric domain of signal transducing histidine kinase"/>
    <property type="match status" value="1"/>
</dbReference>
<keyword evidence="6" id="KW-0808">Transferase</keyword>
<dbReference type="STRING" id="476157.GCA_001663155_00254"/>
<dbReference type="InterPro" id="IPR050980">
    <property type="entry name" value="2C_sensor_his_kinase"/>
</dbReference>